<name>A0ABR1QQD2_9PEZI</name>
<gene>
    <name evidence="4" type="ORF">PG986_002667</name>
</gene>
<comment type="caution">
    <text evidence="4">The sequence shown here is derived from an EMBL/GenBank/DDBJ whole genome shotgun (WGS) entry which is preliminary data.</text>
</comment>
<proteinExistence type="inferred from homology"/>
<sequence>MKDYKAIAAEKTFKDATYLVDIPTTCGVLNDVECEITSKYDATDLLAKLRLGDFSAEKVTVAFCKRAAIAQQLVNCLTEIFFDEAIDRARQLDAKRRETPSDPLPPLWGLPISLKDSFAYKGQDTSTGLACYVDEPAKEHSSLATLLLDLGAVLYCKTNLLQSIMTGDSDNNVFGRTMNPRNTHLTAGGSTGGEGALIALRGSLLGVGTDIGGSNRVPSVCNGLYGLRPSVGVVPHGGVRDLTVPGTVGVMSSAGPPSHIGTWKYDSTVISLPWSNLSPAKEQRRRIGLVENDGLYTPTPPVRRGLKKAADLLGIRDDIELVPVTLPGVGQIYEDLLSYYTLSGSDNYFEQFGRTGEPLVPSLQALEPLLLQPGTTLKGFFHLNVRRAEAAKTYLSLFRDNDLDAVLMPPAPHTAVPLDKWSAITYTGLWNYLDYPAIVIPVDHVREEDAADDVSNAKFGAQDARVYSQYTGAKDYEHAPTPKETAFTVSTLSSSSQKDILLLTQYRFSTRMTDGIPRAQASGQLRFRAMRLYERRKRARRILIAVLAASVAFTSLPEAKQNMIRQECEIVIRDNM</sequence>
<comment type="similarity">
    <text evidence="1">Belongs to the amidase family.</text>
</comment>
<dbReference type="SUPFAM" id="SSF75304">
    <property type="entry name" value="Amidase signature (AS) enzymes"/>
    <property type="match status" value="1"/>
</dbReference>
<dbReference type="PIRSF" id="PIRSF001221">
    <property type="entry name" value="Amidase_fungi"/>
    <property type="match status" value="1"/>
</dbReference>
<feature type="domain" description="Amidase" evidence="3">
    <location>
        <begin position="59"/>
        <end position="450"/>
    </location>
</feature>
<accession>A0ABR1QQD2</accession>
<organism evidence="4 5">
    <name type="scientific">Apiospora aurea</name>
    <dbReference type="NCBI Taxonomy" id="335848"/>
    <lineage>
        <taxon>Eukaryota</taxon>
        <taxon>Fungi</taxon>
        <taxon>Dikarya</taxon>
        <taxon>Ascomycota</taxon>
        <taxon>Pezizomycotina</taxon>
        <taxon>Sordariomycetes</taxon>
        <taxon>Xylariomycetidae</taxon>
        <taxon>Amphisphaeriales</taxon>
        <taxon>Apiosporaceae</taxon>
        <taxon>Apiospora</taxon>
    </lineage>
</organism>
<protein>
    <submittedName>
        <fullName evidence="4">Amidase</fullName>
    </submittedName>
</protein>
<dbReference type="PANTHER" id="PTHR46072">
    <property type="entry name" value="AMIDASE-RELATED-RELATED"/>
    <property type="match status" value="1"/>
</dbReference>
<evidence type="ECO:0000313" key="4">
    <source>
        <dbReference type="EMBL" id="KAK7961842.1"/>
    </source>
</evidence>
<dbReference type="EMBL" id="JAQQWE010000002">
    <property type="protein sequence ID" value="KAK7961842.1"/>
    <property type="molecule type" value="Genomic_DNA"/>
</dbReference>
<dbReference type="Pfam" id="PF01425">
    <property type="entry name" value="Amidase"/>
    <property type="match status" value="1"/>
</dbReference>
<keyword evidence="2" id="KW-0378">Hydrolase</keyword>
<dbReference type="Gene3D" id="3.90.1300.10">
    <property type="entry name" value="Amidase signature (AS) domain"/>
    <property type="match status" value="1"/>
</dbReference>
<dbReference type="InterPro" id="IPR036928">
    <property type="entry name" value="AS_sf"/>
</dbReference>
<dbReference type="PANTHER" id="PTHR46072:SF3">
    <property type="entry name" value="AMIDASE"/>
    <property type="match status" value="1"/>
</dbReference>
<evidence type="ECO:0000313" key="5">
    <source>
        <dbReference type="Proteomes" id="UP001391051"/>
    </source>
</evidence>
<dbReference type="RefSeq" id="XP_066703953.1">
    <property type="nucleotide sequence ID" value="XM_066838889.1"/>
</dbReference>
<keyword evidence="5" id="KW-1185">Reference proteome</keyword>
<evidence type="ECO:0000256" key="2">
    <source>
        <dbReference type="ARBA" id="ARBA00022801"/>
    </source>
</evidence>
<reference evidence="4 5" key="1">
    <citation type="submission" date="2023-01" db="EMBL/GenBank/DDBJ databases">
        <title>Analysis of 21 Apiospora genomes using comparative genomics revels a genus with tremendous synthesis potential of carbohydrate active enzymes and secondary metabolites.</title>
        <authorList>
            <person name="Sorensen T."/>
        </authorList>
    </citation>
    <scope>NUCLEOTIDE SEQUENCE [LARGE SCALE GENOMIC DNA]</scope>
    <source>
        <strain evidence="4 5">CBS 24483</strain>
    </source>
</reference>
<evidence type="ECO:0000256" key="1">
    <source>
        <dbReference type="ARBA" id="ARBA00009199"/>
    </source>
</evidence>
<dbReference type="GeneID" id="92071951"/>
<dbReference type="InterPro" id="IPR023631">
    <property type="entry name" value="Amidase_dom"/>
</dbReference>
<dbReference type="Proteomes" id="UP001391051">
    <property type="component" value="Unassembled WGS sequence"/>
</dbReference>
<evidence type="ECO:0000259" key="3">
    <source>
        <dbReference type="Pfam" id="PF01425"/>
    </source>
</evidence>